<dbReference type="Gramene" id="ERN16382">
    <property type="protein sequence ID" value="ERN16382"/>
    <property type="gene ID" value="AMTR_s00052p00092790"/>
</dbReference>
<gene>
    <name evidence="1" type="ORF">AMTR_s00052p00092790</name>
</gene>
<dbReference type="EMBL" id="KI392446">
    <property type="protein sequence ID" value="ERN16382.1"/>
    <property type="molecule type" value="Genomic_DNA"/>
</dbReference>
<evidence type="ECO:0000313" key="2">
    <source>
        <dbReference type="Proteomes" id="UP000017836"/>
    </source>
</evidence>
<dbReference type="HOGENOM" id="CLU_2309848_0_0_1"/>
<protein>
    <submittedName>
        <fullName evidence="1">Uncharacterized protein</fullName>
    </submittedName>
</protein>
<keyword evidence="2" id="KW-1185">Reference proteome</keyword>
<accession>U5D4M9</accession>
<organism evidence="1 2">
    <name type="scientific">Amborella trichopoda</name>
    <dbReference type="NCBI Taxonomy" id="13333"/>
    <lineage>
        <taxon>Eukaryota</taxon>
        <taxon>Viridiplantae</taxon>
        <taxon>Streptophyta</taxon>
        <taxon>Embryophyta</taxon>
        <taxon>Tracheophyta</taxon>
        <taxon>Spermatophyta</taxon>
        <taxon>Magnoliopsida</taxon>
        <taxon>Amborellales</taxon>
        <taxon>Amborellaceae</taxon>
        <taxon>Amborella</taxon>
    </lineage>
</organism>
<dbReference type="Proteomes" id="UP000017836">
    <property type="component" value="Unassembled WGS sequence"/>
</dbReference>
<evidence type="ECO:0000313" key="1">
    <source>
        <dbReference type="EMBL" id="ERN16382.1"/>
    </source>
</evidence>
<reference evidence="2" key="1">
    <citation type="journal article" date="2013" name="Science">
        <title>The Amborella genome and the evolution of flowering plants.</title>
        <authorList>
            <consortium name="Amborella Genome Project"/>
        </authorList>
    </citation>
    <scope>NUCLEOTIDE SEQUENCE [LARGE SCALE GENOMIC DNA]</scope>
</reference>
<dbReference type="AlphaFoldDB" id="U5D4M9"/>
<proteinExistence type="predicted"/>
<sequence>MKQFESDAAMKEFLSTVSSFLLGQEDRESRLSADELELTTDDLEWLATCFPNPDELTRELDELQPSVGSLFERITHIGCNRSPLEESLYPYSMKPSTKFT</sequence>
<name>U5D4M9_AMBTC</name>